<dbReference type="EMBL" id="JAVHJO010000005">
    <property type="protein sequence ID" value="KAK6540537.1"/>
    <property type="molecule type" value="Genomic_DNA"/>
</dbReference>
<dbReference type="PANTHER" id="PTHR39596">
    <property type="match status" value="1"/>
</dbReference>
<dbReference type="PANTHER" id="PTHR39596:SF3">
    <property type="entry name" value="HETEROKARYON INCOMPATIBILITY DOMAIN-CONTAINING PROTEIN"/>
    <property type="match status" value="1"/>
</dbReference>
<evidence type="ECO:0000313" key="2">
    <source>
        <dbReference type="Proteomes" id="UP001365542"/>
    </source>
</evidence>
<evidence type="ECO:0000313" key="1">
    <source>
        <dbReference type="EMBL" id="KAK6540537.1"/>
    </source>
</evidence>
<comment type="caution">
    <text evidence="1">The sequence shown here is derived from an EMBL/GenBank/DDBJ whole genome shotgun (WGS) entry which is preliminary data.</text>
</comment>
<reference evidence="1 2" key="1">
    <citation type="submission" date="2019-10" db="EMBL/GenBank/DDBJ databases">
        <authorList>
            <person name="Palmer J.M."/>
        </authorList>
    </citation>
    <scope>NUCLEOTIDE SEQUENCE [LARGE SCALE GENOMIC DNA]</scope>
    <source>
        <strain evidence="1 2">TWF694</strain>
    </source>
</reference>
<protein>
    <submittedName>
        <fullName evidence="1">Uncharacterized protein</fullName>
    </submittedName>
</protein>
<name>A0AAV9XG06_9PEZI</name>
<proteinExistence type="predicted"/>
<dbReference type="Proteomes" id="UP001365542">
    <property type="component" value="Unassembled WGS sequence"/>
</dbReference>
<gene>
    <name evidence="1" type="ORF">TWF694_009328</name>
</gene>
<sequence>MCNPRDDWLYTKLRLPYSFFIAADVLYDKLAHVTSQGFWDPSPDEDASCGRDLSFQVNGLQGRTSTKMEDEPVCVATLCGIDPTPILSLPDNKEWKKMRKLLTLTGNFTPGFIFGRFERIKMGVPGWSWAPKTFTGINAYFDGRTDPTPRLKLLKMDDGSLEAIFDGLIWEADAKVLNNSGADSLCVYRGWNNETGKAAAVVVQLRDEWQKTLTKTKVGGCVELGERNGVVKLAVLLPCIAVPDMACVLRVIKEEDDAVHGSWISNAWVQHISVEVPPVGRGHLGNGDSVEIQKRKKQRWIIH</sequence>
<keyword evidence="2" id="KW-1185">Reference proteome</keyword>
<accession>A0AAV9XG06</accession>
<organism evidence="1 2">
    <name type="scientific">Orbilia ellipsospora</name>
    <dbReference type="NCBI Taxonomy" id="2528407"/>
    <lineage>
        <taxon>Eukaryota</taxon>
        <taxon>Fungi</taxon>
        <taxon>Dikarya</taxon>
        <taxon>Ascomycota</taxon>
        <taxon>Pezizomycotina</taxon>
        <taxon>Orbiliomycetes</taxon>
        <taxon>Orbiliales</taxon>
        <taxon>Orbiliaceae</taxon>
        <taxon>Orbilia</taxon>
    </lineage>
</organism>
<dbReference type="AlphaFoldDB" id="A0AAV9XG06"/>